<evidence type="ECO:0000256" key="4">
    <source>
        <dbReference type="SAM" id="SignalP"/>
    </source>
</evidence>
<feature type="signal peptide" evidence="4">
    <location>
        <begin position="1"/>
        <end position="33"/>
    </location>
</feature>
<comment type="similarity">
    <text evidence="1">Belongs to the bacterial solute-binding protein 5 family.</text>
</comment>
<dbReference type="PANTHER" id="PTHR30290:SF9">
    <property type="entry name" value="OLIGOPEPTIDE-BINDING PROTEIN APPA"/>
    <property type="match status" value="1"/>
</dbReference>
<accession>A0A1I1SRH6</accession>
<protein>
    <submittedName>
        <fullName evidence="6">Peptide/nickel transport system substrate-binding protein</fullName>
    </submittedName>
</protein>
<evidence type="ECO:0000259" key="5">
    <source>
        <dbReference type="Pfam" id="PF00496"/>
    </source>
</evidence>
<evidence type="ECO:0000313" key="6">
    <source>
        <dbReference type="EMBL" id="SFD49065.1"/>
    </source>
</evidence>
<dbReference type="InterPro" id="IPR030678">
    <property type="entry name" value="Peptide/Ni-bd"/>
</dbReference>
<evidence type="ECO:0000256" key="1">
    <source>
        <dbReference type="ARBA" id="ARBA00005695"/>
    </source>
</evidence>
<organism evidence="6 7">
    <name type="scientific">Streptomyces aidingensis</name>
    <dbReference type="NCBI Taxonomy" id="910347"/>
    <lineage>
        <taxon>Bacteria</taxon>
        <taxon>Bacillati</taxon>
        <taxon>Actinomycetota</taxon>
        <taxon>Actinomycetes</taxon>
        <taxon>Kitasatosporales</taxon>
        <taxon>Streptomycetaceae</taxon>
        <taxon>Streptomyces</taxon>
    </lineage>
</organism>
<dbReference type="PROSITE" id="PS51257">
    <property type="entry name" value="PROKAR_LIPOPROTEIN"/>
    <property type="match status" value="1"/>
</dbReference>
<dbReference type="CDD" id="cd08493">
    <property type="entry name" value="PBP2_DppA_like"/>
    <property type="match status" value="1"/>
</dbReference>
<gene>
    <name evidence="6" type="ORF">SAMN05421773_1179</name>
</gene>
<evidence type="ECO:0000313" key="7">
    <source>
        <dbReference type="Proteomes" id="UP000199207"/>
    </source>
</evidence>
<evidence type="ECO:0000256" key="3">
    <source>
        <dbReference type="ARBA" id="ARBA00022729"/>
    </source>
</evidence>
<dbReference type="Gene3D" id="3.40.190.10">
    <property type="entry name" value="Periplasmic binding protein-like II"/>
    <property type="match status" value="1"/>
</dbReference>
<dbReference type="STRING" id="910347.SAMN05421773_1179"/>
<evidence type="ECO:0000256" key="2">
    <source>
        <dbReference type="ARBA" id="ARBA00022448"/>
    </source>
</evidence>
<dbReference type="GO" id="GO:0042597">
    <property type="term" value="C:periplasmic space"/>
    <property type="evidence" value="ECO:0007669"/>
    <property type="project" value="UniProtKB-ARBA"/>
</dbReference>
<sequence>MHAVRSALRSRTRSAAVLIAAVTALGLAASACATSERDDDSADDGEAFVFAAAGDPASLDPALASDGETFRITRQVLETLIDHESGGTEMVGGLAETWESNPEGTEWTFHLREGVTFHDGEALTGEVVCQNFDRWFNFTGTYQATALTYYWQAEFGGFAENQNEEAPEPNYAGCEAPDDLTAVIKVARPSAVYPGAFSLAAFAIHSPKSLDAYAEDEASGEGENINYPAYSQGEGHDGEIVIAGTGPFRYESWDKSNGEVTISRFDDYWGEPAGFDEIVFRTISDEGARRQALEAGEIHGYDLVAPGDVDALTEAGFQVPTRGVFNLFYLGITQESDPALEDLRVRRAIAHALDRQTLVDTQLPEGGVVATQFIPDTVDGYAEDVTTYEYDTAKAQDLLAEAGAGDLSLEFCYPTEVTRPYMPAPADMYELLKADLEAAGITVSPKPMKWSPDYLDTTRAGGCNLYLLGWTGDFNDAYNFLGTWFDGYSKEWGFENQELFDAMAAAAVEPDVATRVEMYRELNRMIMDFLPGVPISSSPPSIAFSPDVNPPTVSPLTQEKFAEGSFA</sequence>
<keyword evidence="7" id="KW-1185">Reference proteome</keyword>
<name>A0A1I1SRH6_9ACTN</name>
<dbReference type="InterPro" id="IPR000914">
    <property type="entry name" value="SBP_5_dom"/>
</dbReference>
<dbReference type="SUPFAM" id="SSF53850">
    <property type="entry name" value="Periplasmic binding protein-like II"/>
    <property type="match status" value="1"/>
</dbReference>
<keyword evidence="2" id="KW-0813">Transport</keyword>
<dbReference type="Pfam" id="PF00496">
    <property type="entry name" value="SBP_bac_5"/>
    <property type="match status" value="1"/>
</dbReference>
<dbReference type="Gene3D" id="3.10.105.10">
    <property type="entry name" value="Dipeptide-binding Protein, Domain 3"/>
    <property type="match status" value="1"/>
</dbReference>
<dbReference type="GO" id="GO:0015833">
    <property type="term" value="P:peptide transport"/>
    <property type="evidence" value="ECO:0007669"/>
    <property type="project" value="TreeGrafter"/>
</dbReference>
<dbReference type="Gene3D" id="3.90.76.10">
    <property type="entry name" value="Dipeptide-binding Protein, Domain 1"/>
    <property type="match status" value="1"/>
</dbReference>
<dbReference type="OrthoDB" id="9046151at2"/>
<dbReference type="PIRSF" id="PIRSF002741">
    <property type="entry name" value="MppA"/>
    <property type="match status" value="1"/>
</dbReference>
<dbReference type="EMBL" id="FOLM01000017">
    <property type="protein sequence ID" value="SFD49065.1"/>
    <property type="molecule type" value="Genomic_DNA"/>
</dbReference>
<dbReference type="GO" id="GO:0043190">
    <property type="term" value="C:ATP-binding cassette (ABC) transporter complex"/>
    <property type="evidence" value="ECO:0007669"/>
    <property type="project" value="InterPro"/>
</dbReference>
<feature type="domain" description="Solute-binding protein family 5" evidence="5">
    <location>
        <begin position="89"/>
        <end position="489"/>
    </location>
</feature>
<feature type="chain" id="PRO_5011704284" evidence="4">
    <location>
        <begin position="34"/>
        <end position="567"/>
    </location>
</feature>
<dbReference type="InterPro" id="IPR039424">
    <property type="entry name" value="SBP_5"/>
</dbReference>
<keyword evidence="3 4" id="KW-0732">Signal</keyword>
<dbReference type="RefSeq" id="WP_093840970.1">
    <property type="nucleotide sequence ID" value="NZ_FOLM01000017.1"/>
</dbReference>
<dbReference type="Proteomes" id="UP000199207">
    <property type="component" value="Unassembled WGS sequence"/>
</dbReference>
<reference evidence="6 7" key="1">
    <citation type="submission" date="2016-10" db="EMBL/GenBank/DDBJ databases">
        <authorList>
            <person name="de Groot N.N."/>
        </authorList>
    </citation>
    <scope>NUCLEOTIDE SEQUENCE [LARGE SCALE GENOMIC DNA]</scope>
    <source>
        <strain evidence="6 7">CGMCC 4.5739</strain>
    </source>
</reference>
<proteinExistence type="inferred from homology"/>
<dbReference type="PANTHER" id="PTHR30290">
    <property type="entry name" value="PERIPLASMIC BINDING COMPONENT OF ABC TRANSPORTER"/>
    <property type="match status" value="1"/>
</dbReference>
<dbReference type="GO" id="GO:1904680">
    <property type="term" value="F:peptide transmembrane transporter activity"/>
    <property type="evidence" value="ECO:0007669"/>
    <property type="project" value="TreeGrafter"/>
</dbReference>
<dbReference type="AlphaFoldDB" id="A0A1I1SRH6"/>